<reference evidence="6 7" key="1">
    <citation type="journal article" date="2012" name="J. Bacteriol.">
        <title>Complete Genome Sequence of Leptospirillum ferrooxidans Strain C2-3, Isolated from a Fresh Volcanic Ash Deposit on the Island of Miyake, Japan.</title>
        <authorList>
            <person name="Fujimura R."/>
            <person name="Sato Y."/>
            <person name="Nishizawa T."/>
            <person name="Oshima K."/>
            <person name="Kim S.-W."/>
            <person name="Hattori M."/>
            <person name="Kamijo T."/>
            <person name="Ohta H."/>
        </authorList>
    </citation>
    <scope>NUCLEOTIDE SEQUENCE [LARGE SCALE GENOMIC DNA]</scope>
    <source>
        <strain evidence="6 7">C2-3</strain>
    </source>
</reference>
<evidence type="ECO:0000256" key="3">
    <source>
        <dbReference type="PROSITE-ProRule" id="PRU00339"/>
    </source>
</evidence>
<accession>I0IKW8</accession>
<keyword evidence="5" id="KW-0472">Membrane</keyword>
<feature type="transmembrane region" description="Helical" evidence="5">
    <location>
        <begin position="58"/>
        <end position="77"/>
    </location>
</feature>
<keyword evidence="2 3" id="KW-0802">TPR repeat</keyword>
<dbReference type="SUPFAM" id="SSF48452">
    <property type="entry name" value="TPR-like"/>
    <property type="match status" value="1"/>
</dbReference>
<evidence type="ECO:0000256" key="1">
    <source>
        <dbReference type="ARBA" id="ARBA00022737"/>
    </source>
</evidence>
<feature type="repeat" description="TPR" evidence="3">
    <location>
        <begin position="120"/>
        <end position="153"/>
    </location>
</feature>
<dbReference type="InterPro" id="IPR051012">
    <property type="entry name" value="CellSynth/LPSAsmb/PSIAsmb"/>
</dbReference>
<dbReference type="Gene3D" id="1.25.40.10">
    <property type="entry name" value="Tetratricopeptide repeat domain"/>
    <property type="match status" value="1"/>
</dbReference>
<organism evidence="6 7">
    <name type="scientific">Leptospirillum ferrooxidans (strain C2-3)</name>
    <dbReference type="NCBI Taxonomy" id="1162668"/>
    <lineage>
        <taxon>Bacteria</taxon>
        <taxon>Pseudomonadati</taxon>
        <taxon>Nitrospirota</taxon>
        <taxon>Nitrospiria</taxon>
        <taxon>Nitrospirales</taxon>
        <taxon>Nitrospiraceae</taxon>
        <taxon>Leptospirillum</taxon>
    </lineage>
</organism>
<dbReference type="EMBL" id="AP012342">
    <property type="protein sequence ID" value="BAM05917.1"/>
    <property type="molecule type" value="Genomic_DNA"/>
</dbReference>
<dbReference type="KEGG" id="lfc:LFE_0190"/>
<dbReference type="RefSeq" id="WP_014448411.1">
    <property type="nucleotide sequence ID" value="NC_017094.1"/>
</dbReference>
<keyword evidence="5" id="KW-0812">Transmembrane</keyword>
<dbReference type="SMART" id="SM00028">
    <property type="entry name" value="TPR"/>
    <property type="match status" value="3"/>
</dbReference>
<keyword evidence="1" id="KW-0677">Repeat</keyword>
<keyword evidence="5" id="KW-1133">Transmembrane helix</keyword>
<sequence>MELRGTTDQHALLEGLNMPMLEMAVMTALVAVLVALLGTVLILRRYKGTSEEEKVRKVARFGWVGLIVYLVIFLIYYEQKATPKTIPYPFAKGDAAIAKGDFKTAIQAYEDVVKKYPTMAQAHFKLGMVYRMVKAIPKAKAELQIAIQEDPDRAEPYFALGSILWSQGTSIDALPYFQKGLSLDPSNPQKNFFIKIINRAKLEQKGLLKPGSSARPRLSPPAPDTSSSAPAPSPKGVVSP</sequence>
<name>I0IKW8_LEPFC</name>
<evidence type="ECO:0000256" key="5">
    <source>
        <dbReference type="SAM" id="Phobius"/>
    </source>
</evidence>
<evidence type="ECO:0000313" key="6">
    <source>
        <dbReference type="EMBL" id="BAM05917.1"/>
    </source>
</evidence>
<dbReference type="AlphaFoldDB" id="I0IKW8"/>
<keyword evidence="7" id="KW-1185">Reference proteome</keyword>
<evidence type="ECO:0000256" key="2">
    <source>
        <dbReference type="ARBA" id="ARBA00022803"/>
    </source>
</evidence>
<reference evidence="7" key="2">
    <citation type="submission" date="2012-03" db="EMBL/GenBank/DDBJ databases">
        <title>The complete genome sequence of the pioneer microbe on fresh volcanic deposit, Leptospirillum ferrooxidans strain C2-3.</title>
        <authorList>
            <person name="Fujimura R."/>
            <person name="Sato Y."/>
            <person name="Nishizawa T."/>
            <person name="Nanba K."/>
            <person name="Oshima K."/>
            <person name="Hattori M."/>
            <person name="Kamijo T."/>
            <person name="Ohta H."/>
        </authorList>
    </citation>
    <scope>NUCLEOTIDE SEQUENCE [LARGE SCALE GENOMIC DNA]</scope>
    <source>
        <strain evidence="7">C2-3</strain>
    </source>
</reference>
<dbReference type="PANTHER" id="PTHR45586:SF14">
    <property type="entry name" value="TETRATRICOPEPTIDE TPR_2 REPEAT PROTEIN"/>
    <property type="match status" value="1"/>
</dbReference>
<dbReference type="InterPro" id="IPR011990">
    <property type="entry name" value="TPR-like_helical_dom_sf"/>
</dbReference>
<evidence type="ECO:0000313" key="7">
    <source>
        <dbReference type="Proteomes" id="UP000007382"/>
    </source>
</evidence>
<evidence type="ECO:0000256" key="4">
    <source>
        <dbReference type="SAM" id="MobiDB-lite"/>
    </source>
</evidence>
<dbReference type="PROSITE" id="PS50005">
    <property type="entry name" value="TPR"/>
    <property type="match status" value="2"/>
</dbReference>
<gene>
    <name evidence="6" type="ordered locus">LFE_0190</name>
</gene>
<dbReference type="OrthoDB" id="9814129at2"/>
<feature type="region of interest" description="Disordered" evidence="4">
    <location>
        <begin position="208"/>
        <end position="240"/>
    </location>
</feature>
<dbReference type="PANTHER" id="PTHR45586">
    <property type="entry name" value="TPR REPEAT-CONTAINING PROTEIN PA4667"/>
    <property type="match status" value="1"/>
</dbReference>
<dbReference type="eggNOG" id="COG0457">
    <property type="taxonomic scope" value="Bacteria"/>
</dbReference>
<dbReference type="Pfam" id="PF14559">
    <property type="entry name" value="TPR_19"/>
    <property type="match status" value="1"/>
</dbReference>
<dbReference type="PATRIC" id="fig|1162668.3.peg.223"/>
<feature type="repeat" description="TPR" evidence="3">
    <location>
        <begin position="154"/>
        <end position="187"/>
    </location>
</feature>
<dbReference type="HOGENOM" id="CLU_1155286_0_0_0"/>
<protein>
    <submittedName>
        <fullName evidence="6">Uncharacterized protein</fullName>
    </submittedName>
</protein>
<dbReference type="STRING" id="1162668.LFE_0190"/>
<feature type="transmembrane region" description="Helical" evidence="5">
    <location>
        <begin position="23"/>
        <end position="46"/>
    </location>
</feature>
<dbReference type="InterPro" id="IPR019734">
    <property type="entry name" value="TPR_rpt"/>
</dbReference>
<proteinExistence type="predicted"/>
<dbReference type="Proteomes" id="UP000007382">
    <property type="component" value="Chromosome"/>
</dbReference>